<accession>A0A9L0TQA1</accession>
<keyword evidence="6" id="KW-0406">Ion transport</keyword>
<keyword evidence="10" id="KW-1185">Reference proteome</keyword>
<evidence type="ECO:0000256" key="2">
    <source>
        <dbReference type="ARBA" id="ARBA00008497"/>
    </source>
</evidence>
<dbReference type="Pfam" id="PF14798">
    <property type="entry name" value="Ca_hom_mod"/>
    <property type="match status" value="1"/>
</dbReference>
<reference evidence="9" key="3">
    <citation type="submission" date="2025-09" db="UniProtKB">
        <authorList>
            <consortium name="Ensembl"/>
        </authorList>
    </citation>
    <scope>IDENTIFICATION</scope>
    <source>
        <strain evidence="9">Thoroughbred</strain>
    </source>
</reference>
<comment type="subcellular location">
    <subcellularLocation>
        <location evidence="1">Membrane</location>
        <topology evidence="1">Multi-pass membrane protein</topology>
    </subcellularLocation>
</comment>
<evidence type="ECO:0000256" key="4">
    <source>
        <dbReference type="ARBA" id="ARBA00022692"/>
    </source>
</evidence>
<evidence type="ECO:0000313" key="9">
    <source>
        <dbReference type="Ensembl" id="ENSECAP00000089176.1"/>
    </source>
</evidence>
<protein>
    <submittedName>
        <fullName evidence="9">Uncharacterized protein</fullName>
    </submittedName>
</protein>
<evidence type="ECO:0000256" key="6">
    <source>
        <dbReference type="ARBA" id="ARBA00023065"/>
    </source>
</evidence>
<dbReference type="GO" id="GO:1904669">
    <property type="term" value="P:ATP export"/>
    <property type="evidence" value="ECO:0007669"/>
    <property type="project" value="UniProtKB-ARBA"/>
</dbReference>
<dbReference type="InterPro" id="IPR029569">
    <property type="entry name" value="CALHM"/>
</dbReference>
<evidence type="ECO:0000256" key="1">
    <source>
        <dbReference type="ARBA" id="ARBA00004141"/>
    </source>
</evidence>
<reference evidence="9" key="2">
    <citation type="submission" date="2025-08" db="UniProtKB">
        <authorList>
            <consortium name="Ensembl"/>
        </authorList>
    </citation>
    <scope>IDENTIFICATION</scope>
    <source>
        <strain evidence="9">Thoroughbred</strain>
    </source>
</reference>
<keyword evidence="4" id="KW-0812">Transmembrane</keyword>
<evidence type="ECO:0000256" key="7">
    <source>
        <dbReference type="ARBA" id="ARBA00023136"/>
    </source>
</evidence>
<keyword evidence="5" id="KW-1133">Transmembrane helix</keyword>
<evidence type="ECO:0000256" key="8">
    <source>
        <dbReference type="ARBA" id="ARBA00023303"/>
    </source>
</evidence>
<dbReference type="GO" id="GO:0034220">
    <property type="term" value="P:monoatomic ion transmembrane transport"/>
    <property type="evidence" value="ECO:0007669"/>
    <property type="project" value="UniProtKB-KW"/>
</dbReference>
<keyword evidence="8" id="KW-0407">Ion channel</keyword>
<sequence length="194" mass="21063">AGAGALPPDLRAERARLALGDPLLLCPGRLRRLRRGAARGPWEDSAPRGRLGRVHTWVAVALLGGAFYECGASGSTTVARFLCAGRNSSFAAQLPLVPCRLSEESDAQDLLKELRAQSQVTPEDKVEWLFASSQQTGEHLNKTNEEEKRQPIVSAIHSGPDNALGRLGPFCLILLRLYSEHTESRSLCVQPEEG</sequence>
<comment type="similarity">
    <text evidence="2">Belongs to the CALHM family.</text>
</comment>
<evidence type="ECO:0000313" key="10">
    <source>
        <dbReference type="Proteomes" id="UP000002281"/>
    </source>
</evidence>
<name>A0A9L0TQA1_HORSE</name>
<evidence type="ECO:0000256" key="5">
    <source>
        <dbReference type="ARBA" id="ARBA00022989"/>
    </source>
</evidence>
<keyword evidence="3" id="KW-0813">Transport</keyword>
<dbReference type="Ensembl" id="ENSECAT00000111382.1">
    <property type="protein sequence ID" value="ENSECAP00000089176.1"/>
    <property type="gene ID" value="ENSECAG00000051818.1"/>
</dbReference>
<dbReference type="Proteomes" id="UP000002281">
    <property type="component" value="Chromosome 10"/>
</dbReference>
<dbReference type="GO" id="GO:0016020">
    <property type="term" value="C:membrane"/>
    <property type="evidence" value="ECO:0007669"/>
    <property type="project" value="UniProtKB-SubCell"/>
</dbReference>
<dbReference type="AlphaFoldDB" id="A0A9L0TQA1"/>
<reference evidence="9 10" key="1">
    <citation type="journal article" date="2009" name="Science">
        <title>Genome sequence, comparative analysis, and population genetics of the domestic horse.</title>
        <authorList>
            <consortium name="Broad Institute Genome Sequencing Platform"/>
            <consortium name="Broad Institute Whole Genome Assembly Team"/>
            <person name="Wade C.M."/>
            <person name="Giulotto E."/>
            <person name="Sigurdsson S."/>
            <person name="Zoli M."/>
            <person name="Gnerre S."/>
            <person name="Imsland F."/>
            <person name="Lear T.L."/>
            <person name="Adelson D.L."/>
            <person name="Bailey E."/>
            <person name="Bellone R.R."/>
            <person name="Bloecker H."/>
            <person name="Distl O."/>
            <person name="Edgar R.C."/>
            <person name="Garber M."/>
            <person name="Leeb T."/>
            <person name="Mauceli E."/>
            <person name="MacLeod J.N."/>
            <person name="Penedo M.C.T."/>
            <person name="Raison J.M."/>
            <person name="Sharpe T."/>
            <person name="Vogel J."/>
            <person name="Andersson L."/>
            <person name="Antczak D.F."/>
            <person name="Biagi T."/>
            <person name="Binns M.M."/>
            <person name="Chowdhary B.P."/>
            <person name="Coleman S.J."/>
            <person name="Della Valle G."/>
            <person name="Fryc S."/>
            <person name="Guerin G."/>
            <person name="Hasegawa T."/>
            <person name="Hill E.W."/>
            <person name="Jurka J."/>
            <person name="Kiialainen A."/>
            <person name="Lindgren G."/>
            <person name="Liu J."/>
            <person name="Magnani E."/>
            <person name="Mickelson J.R."/>
            <person name="Murray J."/>
            <person name="Nergadze S.G."/>
            <person name="Onofrio R."/>
            <person name="Pedroni S."/>
            <person name="Piras M.F."/>
            <person name="Raudsepp T."/>
            <person name="Rocchi M."/>
            <person name="Roeed K.H."/>
            <person name="Ryder O.A."/>
            <person name="Searle S."/>
            <person name="Skow L."/>
            <person name="Swinburne J.E."/>
            <person name="Syvaenen A.C."/>
            <person name="Tozaki T."/>
            <person name="Valberg S.J."/>
            <person name="Vaudin M."/>
            <person name="White J.R."/>
            <person name="Zody M.C."/>
            <person name="Lander E.S."/>
            <person name="Lindblad-Toh K."/>
        </authorList>
    </citation>
    <scope>NUCLEOTIDE SEQUENCE [LARGE SCALE GENOMIC DNA]</scope>
    <source>
        <strain evidence="9 10">Thoroughbred</strain>
    </source>
</reference>
<proteinExistence type="inferred from homology"/>
<evidence type="ECO:0000256" key="3">
    <source>
        <dbReference type="ARBA" id="ARBA00022448"/>
    </source>
</evidence>
<organism evidence="9 10">
    <name type="scientific">Equus caballus</name>
    <name type="common">Horse</name>
    <dbReference type="NCBI Taxonomy" id="9796"/>
    <lineage>
        <taxon>Eukaryota</taxon>
        <taxon>Metazoa</taxon>
        <taxon>Chordata</taxon>
        <taxon>Craniata</taxon>
        <taxon>Vertebrata</taxon>
        <taxon>Euteleostomi</taxon>
        <taxon>Mammalia</taxon>
        <taxon>Eutheria</taxon>
        <taxon>Laurasiatheria</taxon>
        <taxon>Perissodactyla</taxon>
        <taxon>Equidae</taxon>
        <taxon>Equus</taxon>
    </lineage>
</organism>
<keyword evidence="7" id="KW-0472">Membrane</keyword>